<feature type="compositionally biased region" description="Polar residues" evidence="1">
    <location>
        <begin position="175"/>
        <end position="197"/>
    </location>
</feature>
<evidence type="ECO:0000313" key="5">
    <source>
        <dbReference type="Proteomes" id="UP000465304"/>
    </source>
</evidence>
<keyword evidence="5" id="KW-1185">Reference proteome</keyword>
<evidence type="ECO:0000256" key="2">
    <source>
        <dbReference type="SAM" id="Phobius"/>
    </source>
</evidence>
<feature type="transmembrane region" description="Helical" evidence="2">
    <location>
        <begin position="389"/>
        <end position="415"/>
    </location>
</feature>
<keyword evidence="2" id="KW-0812">Transmembrane</keyword>
<dbReference type="RefSeq" id="WP_163891327.1">
    <property type="nucleotide sequence ID" value="NZ_BLLB01000002.1"/>
</dbReference>
<keyword evidence="2" id="KW-1133">Transmembrane helix</keyword>
<feature type="compositionally biased region" description="Low complexity" evidence="1">
    <location>
        <begin position="26"/>
        <end position="54"/>
    </location>
</feature>
<feature type="compositionally biased region" description="Basic and acidic residues" evidence="1">
    <location>
        <begin position="73"/>
        <end position="94"/>
    </location>
</feature>
<feature type="chain" id="PRO_5039453005" description="RDD domain-containing protein" evidence="3">
    <location>
        <begin position="28"/>
        <end position="466"/>
    </location>
</feature>
<dbReference type="Proteomes" id="UP000465304">
    <property type="component" value="Unassembled WGS sequence"/>
</dbReference>
<proteinExistence type="predicted"/>
<comment type="caution">
    <text evidence="4">The sequence shown here is derived from an EMBL/GenBank/DDBJ whole genome shotgun (WGS) entry which is preliminary data.</text>
</comment>
<evidence type="ECO:0008006" key="6">
    <source>
        <dbReference type="Google" id="ProtNLM"/>
    </source>
</evidence>
<keyword evidence="3" id="KW-0732">Signal</keyword>
<name>A0A7I9ZS36_9MYCO</name>
<feature type="region of interest" description="Disordered" evidence="1">
    <location>
        <begin position="26"/>
        <end position="114"/>
    </location>
</feature>
<feature type="signal peptide" evidence="3">
    <location>
        <begin position="1"/>
        <end position="27"/>
    </location>
</feature>
<dbReference type="AlphaFoldDB" id="A0A7I9ZS36"/>
<accession>A0A7I9ZS36</accession>
<feature type="compositionally biased region" description="Basic and acidic residues" evidence="1">
    <location>
        <begin position="55"/>
        <end position="65"/>
    </location>
</feature>
<organism evidence="4 5">
    <name type="scientific">Mycolicibacterium hippocampi</name>
    <dbReference type="NCBI Taxonomy" id="659824"/>
    <lineage>
        <taxon>Bacteria</taxon>
        <taxon>Bacillati</taxon>
        <taxon>Actinomycetota</taxon>
        <taxon>Actinomycetes</taxon>
        <taxon>Mycobacteriales</taxon>
        <taxon>Mycobacteriaceae</taxon>
        <taxon>Mycolicibacterium</taxon>
    </lineage>
</organism>
<feature type="region of interest" description="Disordered" evidence="1">
    <location>
        <begin position="129"/>
        <end position="211"/>
    </location>
</feature>
<keyword evidence="2" id="KW-0472">Membrane</keyword>
<evidence type="ECO:0000256" key="1">
    <source>
        <dbReference type="SAM" id="MobiDB-lite"/>
    </source>
</evidence>
<protein>
    <recommendedName>
        <fullName evidence="6">RDD domain-containing protein</fullName>
    </recommendedName>
</protein>
<evidence type="ECO:0000256" key="3">
    <source>
        <dbReference type="SAM" id="SignalP"/>
    </source>
</evidence>
<sequence length="466" mass="47115">MRRLRGATGALVLSTALLMGGAGGAVAAADTGDTTTRTGQDRTSSSESSGTGSRESARTTLRDVVRSATSAVESHRDRVFGSARGADRVKTRDTEADDEAATATEEGAESAPVVEDVLDDMVADEVAVADEAEPVEEKPADETAAATPDRAEPASDDAADVAAGSPAPETDDSGGAQSAAPTEDSSPETTGSDSASPYGSAEEQETAAAEPRPLIRVFTTMTTVVVSLGSAAAAVPPVVFSLPFSETPISDVIALLETVMASVSESATAVRQLPSDLAADLAAMLGVEVIGTNPGMIGGPHESRLEILPEAVTPVPDTTVPSPMTLPMTAELLFGDLSEPSRSGALTSSAFSAFAASPETAPSPLAARMGEHQSFIDRAFGALLVPLSLWALATGALPGLAGLVVMFGAGIRVGYRNAKAGFAMRVSGIARFAGTGPLGVVRSGSLIALHRGAGRADTQRALRSAA</sequence>
<evidence type="ECO:0000313" key="4">
    <source>
        <dbReference type="EMBL" id="GFH03573.1"/>
    </source>
</evidence>
<dbReference type="EMBL" id="BLLB01000002">
    <property type="protein sequence ID" value="GFH03573.1"/>
    <property type="molecule type" value="Genomic_DNA"/>
</dbReference>
<reference evidence="4 5" key="1">
    <citation type="journal article" date="2019" name="Emerg. Microbes Infect.">
        <title>Comprehensive subspecies identification of 175 nontuberculous mycobacteria species based on 7547 genomic profiles.</title>
        <authorList>
            <person name="Matsumoto Y."/>
            <person name="Kinjo T."/>
            <person name="Motooka D."/>
            <person name="Nabeya D."/>
            <person name="Jung N."/>
            <person name="Uechi K."/>
            <person name="Horii T."/>
            <person name="Iida T."/>
            <person name="Fujita J."/>
            <person name="Nakamura S."/>
        </authorList>
    </citation>
    <scope>NUCLEOTIDE SEQUENCE [LARGE SCALE GENOMIC DNA]</scope>
    <source>
        <strain evidence="4 5">JCM 30996</strain>
    </source>
</reference>
<gene>
    <name evidence="4" type="ORF">MHIP_40560</name>
</gene>